<protein>
    <recommendedName>
        <fullName evidence="2">SLH domain-containing protein</fullName>
    </recommendedName>
</protein>
<dbReference type="Proteomes" id="UP000717624">
    <property type="component" value="Unassembled WGS sequence"/>
</dbReference>
<evidence type="ECO:0000259" key="2">
    <source>
        <dbReference type="PROSITE" id="PS51272"/>
    </source>
</evidence>
<feature type="region of interest" description="Disordered" evidence="1">
    <location>
        <begin position="57"/>
        <end position="81"/>
    </location>
</feature>
<evidence type="ECO:0000256" key="1">
    <source>
        <dbReference type="SAM" id="MobiDB-lite"/>
    </source>
</evidence>
<dbReference type="AlphaFoldDB" id="A0A939BU51"/>
<evidence type="ECO:0000313" key="3">
    <source>
        <dbReference type="EMBL" id="MBM7590149.1"/>
    </source>
</evidence>
<name>A0A939BU51_9BACL</name>
<dbReference type="PROSITE" id="PS51272">
    <property type="entry name" value="SLH"/>
    <property type="match status" value="2"/>
</dbReference>
<comment type="caution">
    <text evidence="3">The sequence shown here is derived from an EMBL/GenBank/DDBJ whole genome shotgun (WGS) entry which is preliminary data.</text>
</comment>
<dbReference type="InterPro" id="IPR001119">
    <property type="entry name" value="SLH_dom"/>
</dbReference>
<gene>
    <name evidence="3" type="ORF">JOD01_001753</name>
</gene>
<dbReference type="RefSeq" id="WP_204517868.1">
    <property type="nucleotide sequence ID" value="NZ_BAABIN010000020.1"/>
</dbReference>
<dbReference type="Pfam" id="PF00395">
    <property type="entry name" value="SLH"/>
    <property type="match status" value="2"/>
</dbReference>
<organism evidence="3 4">
    <name type="scientific">Brevibacillus fulvus</name>
    <dbReference type="NCBI Taxonomy" id="1125967"/>
    <lineage>
        <taxon>Bacteria</taxon>
        <taxon>Bacillati</taxon>
        <taxon>Bacillota</taxon>
        <taxon>Bacilli</taxon>
        <taxon>Bacillales</taxon>
        <taxon>Paenibacillaceae</taxon>
        <taxon>Brevibacillus</taxon>
    </lineage>
</organism>
<feature type="domain" description="SLH" evidence="2">
    <location>
        <begin position="76"/>
        <end position="140"/>
    </location>
</feature>
<accession>A0A939BU51</accession>
<proteinExistence type="predicted"/>
<sequence length="1122" mass="123676">MQDSGFKKKNTCKAIIPQEQFVYTRGGEPKIMKKVVNSVLASALALTVAPAVVGAEEATTTTDAAATQETTTTTEETAAPAAAETVDPALQQVVGRLQALGLVAGYEDGQIGADRTITRAEFATLVARARGLEEAAKLAQYQNNFADVHTTDWFAGFVNVASNQEIVKGYADKTFKPQAQVTYAEAITMIVRALGYEPAVKGVWPNNFISKASELGITKTIVDPNKAATRGDIFTFLDNALTVDLMKQVSYGTELRFEEQKGQTLLSEYLDVTVRDMEWTGDNNLSNDSLPFVENVPAVGLGDLKGDEVTLRNVVLDNDNDKQTSSKTFKVAAGIDPNQFLGQHVQVWIKDAAQDTVVWMENSEDETVINDRLDTIQFDGKNVDAGDDIDIEESNDNDELEKLEDVEINLDSLGRGYKLDEDVQITYNFKRYEDGKDAVKGLKELVDDFADSYPFAVKIVLNGEGKIGYLSVVDDVQPDIDTDSKYGSEVIEKVSNNKIKNLEDGSFDLDDKVEGEDFLVFLNGKPAKLADLQPMDVYNVYYADGDEDKPLIFATRNVVEGKVDDVVIKSDNRLKIGDKEYRFRGVSYSDNGNKDVEKLNPNNDENDEQTIRDLDGVKVKAYLDASGRIRHIEALDDVKSKRVYAVVTRQATYDAGDDEYKFKVYTEKGKSETISLEKDDIKDVDGKEYDGDVVAALTPDAEQPVVVEVSYDNNNDVDEVQLVDAQFSDVISGEEWDDAADEDRDSVKIDGTTYDVTDDTVVWDLHKGVEVDEDSDLAEIDNPKTTKFSTVAKKDNSDVVVVTNDDDEVEFIFVVGGDGAASDVHYGLVSSFSDAKNSVTLFEDQDQNGEVEEVEYTLDDDVNDAEDVFEQGDFIAFTLDGDELVVDDVVNLVDWTDSDYYDTELADEDDWENVDVNDIKAVRVDEFEDDRISYENEDGDMVRYSLDNDVSYYDADGPDSLSDVDEDDYVLLIQTEDSGDEYQYVVRVVAGDDADEYDIVDDMDQWAASLNDDAGNGDDDDEEPVDGEFVDNVAGKKVDIAGAATIVRVTADLGSDVDASDIDELVVTIDGEEYSFDPADVIEDGEVKIDITLDGGADPSEGTLTVVPVDGDEQEVDFDINE</sequence>
<evidence type="ECO:0000313" key="4">
    <source>
        <dbReference type="Proteomes" id="UP000717624"/>
    </source>
</evidence>
<feature type="domain" description="SLH" evidence="2">
    <location>
        <begin position="141"/>
        <end position="204"/>
    </location>
</feature>
<reference evidence="3" key="1">
    <citation type="submission" date="2021-01" db="EMBL/GenBank/DDBJ databases">
        <title>Genomic Encyclopedia of Type Strains, Phase IV (KMG-IV): sequencing the most valuable type-strain genomes for metagenomic binning, comparative biology and taxonomic classification.</title>
        <authorList>
            <person name="Goeker M."/>
        </authorList>
    </citation>
    <scope>NUCLEOTIDE SEQUENCE</scope>
    <source>
        <strain evidence="3">DSM 25523</strain>
    </source>
</reference>
<dbReference type="EMBL" id="JAFBEB010000005">
    <property type="protein sequence ID" value="MBM7590149.1"/>
    <property type="molecule type" value="Genomic_DNA"/>
</dbReference>
<keyword evidence="4" id="KW-1185">Reference proteome</keyword>